<dbReference type="EMBL" id="KL402931">
    <property type="protein sequence ID" value="KEH16377.1"/>
    <property type="molecule type" value="Genomic_DNA"/>
</dbReference>
<dbReference type="Proteomes" id="UP000265566">
    <property type="component" value="Chromosome 1"/>
</dbReference>
<dbReference type="ExpressionAtlas" id="A0A072TGB8">
    <property type="expression patterns" value="differential"/>
</dbReference>
<dbReference type="OrthoDB" id="773986at2759"/>
<keyword evidence="5" id="KW-1185">Reference proteome</keyword>
<dbReference type="PANTHER" id="PTHR36713:SF1">
    <property type="entry name" value="OS09G0344700 PROTEIN"/>
    <property type="match status" value="1"/>
</dbReference>
<dbReference type="PANTHER" id="PTHR36713">
    <property type="entry name" value="OS09G0344700 PROTEIN"/>
    <property type="match status" value="1"/>
</dbReference>
<feature type="region of interest" description="Disordered" evidence="1">
    <location>
        <begin position="1"/>
        <end position="28"/>
    </location>
</feature>
<evidence type="ECO:0000313" key="2">
    <source>
        <dbReference type="EMBL" id="KEH16377.1"/>
    </source>
</evidence>
<dbReference type="Gramene" id="rna2786">
    <property type="protein sequence ID" value="RHN79086.1"/>
    <property type="gene ID" value="gene2786"/>
</dbReference>
<feature type="compositionally biased region" description="Basic and acidic residues" evidence="1">
    <location>
        <begin position="93"/>
        <end position="114"/>
    </location>
</feature>
<dbReference type="EnsemblPlants" id="KEH16377">
    <property type="protein sequence ID" value="KEH16377"/>
    <property type="gene ID" value="MTR_0206s0010"/>
</dbReference>
<name>A0A072TGB8_MEDTR</name>
<evidence type="ECO:0000313" key="5">
    <source>
        <dbReference type="Proteomes" id="UP000002051"/>
    </source>
</evidence>
<reference evidence="3" key="4">
    <citation type="journal article" date="2018" name="Nat. Plants">
        <title>Whole-genome landscape of Medicago truncatula symbiotic genes.</title>
        <authorList>
            <person name="Pecrix Y."/>
            <person name="Gamas P."/>
            <person name="Carrere S."/>
        </authorList>
    </citation>
    <scope>NUCLEOTIDE SEQUENCE</scope>
    <source>
        <tissue evidence="3">Leaves</tissue>
    </source>
</reference>
<dbReference type="AlphaFoldDB" id="A0A072TGB8"/>
<sequence length="121" mass="13134">MESTEKQPGLLQQIVPPRLEDAGLEDPALPPKSIHEAFLKAAAAVKSRIFTSSDEDDCIDDPKPSGEDVSDVVGVIELENKEPGACVDGLQGLDKEKDDVKEKSEEKEKKEKKPIFVGGYA</sequence>
<reference evidence="2 5" key="1">
    <citation type="journal article" date="2011" name="Nature">
        <title>The Medicago genome provides insight into the evolution of rhizobial symbioses.</title>
        <authorList>
            <person name="Young N.D."/>
            <person name="Debelle F."/>
            <person name="Oldroyd G.E."/>
            <person name="Geurts R."/>
            <person name="Cannon S.B."/>
            <person name="Udvardi M.K."/>
            <person name="Benedito V.A."/>
            <person name="Mayer K.F."/>
            <person name="Gouzy J."/>
            <person name="Schoof H."/>
            <person name="Van de Peer Y."/>
            <person name="Proost S."/>
            <person name="Cook D.R."/>
            <person name="Meyers B.C."/>
            <person name="Spannagl M."/>
            <person name="Cheung F."/>
            <person name="De Mita S."/>
            <person name="Krishnakumar V."/>
            <person name="Gundlach H."/>
            <person name="Zhou S."/>
            <person name="Mudge J."/>
            <person name="Bharti A.K."/>
            <person name="Murray J.D."/>
            <person name="Naoumkina M.A."/>
            <person name="Rosen B."/>
            <person name="Silverstein K.A."/>
            <person name="Tang H."/>
            <person name="Rombauts S."/>
            <person name="Zhao P.X."/>
            <person name="Zhou P."/>
            <person name="Barbe V."/>
            <person name="Bardou P."/>
            <person name="Bechner M."/>
            <person name="Bellec A."/>
            <person name="Berger A."/>
            <person name="Berges H."/>
            <person name="Bidwell S."/>
            <person name="Bisseling T."/>
            <person name="Choisne N."/>
            <person name="Couloux A."/>
            <person name="Denny R."/>
            <person name="Deshpande S."/>
            <person name="Dai X."/>
            <person name="Doyle J.J."/>
            <person name="Dudez A.M."/>
            <person name="Farmer A.D."/>
            <person name="Fouteau S."/>
            <person name="Franken C."/>
            <person name="Gibelin C."/>
            <person name="Gish J."/>
            <person name="Goldstein S."/>
            <person name="Gonzalez A.J."/>
            <person name="Green P.J."/>
            <person name="Hallab A."/>
            <person name="Hartog M."/>
            <person name="Hua A."/>
            <person name="Humphray S.J."/>
            <person name="Jeong D.H."/>
            <person name="Jing Y."/>
            <person name="Jocker A."/>
            <person name="Kenton S.M."/>
            <person name="Kim D.J."/>
            <person name="Klee K."/>
            <person name="Lai H."/>
            <person name="Lang C."/>
            <person name="Lin S."/>
            <person name="Macmil S.L."/>
            <person name="Magdelenat G."/>
            <person name="Matthews L."/>
            <person name="McCorrison J."/>
            <person name="Monaghan E.L."/>
            <person name="Mun J.H."/>
            <person name="Najar F.Z."/>
            <person name="Nicholson C."/>
            <person name="Noirot C."/>
            <person name="O'Bleness M."/>
            <person name="Paule C.R."/>
            <person name="Poulain J."/>
            <person name="Prion F."/>
            <person name="Qin B."/>
            <person name="Qu C."/>
            <person name="Retzel E.F."/>
            <person name="Riddle C."/>
            <person name="Sallet E."/>
            <person name="Samain S."/>
            <person name="Samson N."/>
            <person name="Sanders I."/>
            <person name="Saurat O."/>
            <person name="Scarpelli C."/>
            <person name="Schiex T."/>
            <person name="Segurens B."/>
            <person name="Severin A.J."/>
            <person name="Sherrier D.J."/>
            <person name="Shi R."/>
            <person name="Sims S."/>
            <person name="Singer S.R."/>
            <person name="Sinharoy S."/>
            <person name="Sterck L."/>
            <person name="Viollet A."/>
            <person name="Wang B.B."/>
            <person name="Wang K."/>
            <person name="Wang M."/>
            <person name="Wang X."/>
            <person name="Warfsmann J."/>
            <person name="Weissenbach J."/>
            <person name="White D.D."/>
            <person name="White J.D."/>
            <person name="Wiley G.B."/>
            <person name="Wincker P."/>
            <person name="Xing Y."/>
            <person name="Yang L."/>
            <person name="Yao Z."/>
            <person name="Ying F."/>
            <person name="Zhai J."/>
            <person name="Zhou L."/>
            <person name="Zuber A."/>
            <person name="Denarie J."/>
            <person name="Dixon R.A."/>
            <person name="May G.D."/>
            <person name="Schwartz D.C."/>
            <person name="Rogers J."/>
            <person name="Quetier F."/>
            <person name="Town C.D."/>
            <person name="Roe B.A."/>
        </authorList>
    </citation>
    <scope>NUCLEOTIDE SEQUENCE [LARGE SCALE GENOMIC DNA]</scope>
    <source>
        <strain evidence="2">A17</strain>
        <strain evidence="4 5">cv. Jemalong A17</strain>
    </source>
</reference>
<organism evidence="2 5">
    <name type="scientific">Medicago truncatula</name>
    <name type="common">Barrel medic</name>
    <name type="synonym">Medicago tribuloides</name>
    <dbReference type="NCBI Taxonomy" id="3880"/>
    <lineage>
        <taxon>Eukaryota</taxon>
        <taxon>Viridiplantae</taxon>
        <taxon>Streptophyta</taxon>
        <taxon>Embryophyta</taxon>
        <taxon>Tracheophyta</taxon>
        <taxon>Spermatophyta</taxon>
        <taxon>Magnoliopsida</taxon>
        <taxon>eudicotyledons</taxon>
        <taxon>Gunneridae</taxon>
        <taxon>Pentapetalae</taxon>
        <taxon>rosids</taxon>
        <taxon>fabids</taxon>
        <taxon>Fabales</taxon>
        <taxon>Fabaceae</taxon>
        <taxon>Papilionoideae</taxon>
        <taxon>50 kb inversion clade</taxon>
        <taxon>NPAAA clade</taxon>
        <taxon>Hologalegina</taxon>
        <taxon>IRL clade</taxon>
        <taxon>Trifolieae</taxon>
        <taxon>Medicago</taxon>
    </lineage>
</organism>
<dbReference type="Proteomes" id="UP000002051">
    <property type="component" value="Unassembled WGS sequence"/>
</dbReference>
<accession>A0A072TGB8</accession>
<dbReference type="STRING" id="3880.A0A072TGB8"/>
<reference evidence="4" key="3">
    <citation type="submission" date="2015-06" db="UniProtKB">
        <authorList>
            <consortium name="EnsemblPlants"/>
        </authorList>
    </citation>
    <scope>IDENTIFICATION</scope>
    <source>
        <strain evidence="4">cv. Jemalong A17</strain>
    </source>
</reference>
<evidence type="ECO:0000313" key="3">
    <source>
        <dbReference type="EMBL" id="RHN79086.1"/>
    </source>
</evidence>
<protein>
    <submittedName>
        <fullName evidence="2 4">Uncharacterized protein</fullName>
    </submittedName>
</protein>
<reference evidence="2 5" key="2">
    <citation type="journal article" date="2014" name="BMC Genomics">
        <title>An improved genome release (version Mt4.0) for the model legume Medicago truncatula.</title>
        <authorList>
            <person name="Tang H."/>
            <person name="Krishnakumar V."/>
            <person name="Bidwell S."/>
            <person name="Rosen B."/>
            <person name="Chan A."/>
            <person name="Zhou S."/>
            <person name="Gentzbittel L."/>
            <person name="Childs K.L."/>
            <person name="Yandell M."/>
            <person name="Gundlach H."/>
            <person name="Mayer K.F."/>
            <person name="Schwartz D.C."/>
            <person name="Town C.D."/>
        </authorList>
    </citation>
    <scope>GENOME REANNOTATION</scope>
    <source>
        <strain evidence="2">A17</strain>
        <strain evidence="4 5">cv. Jemalong A17</strain>
    </source>
</reference>
<feature type="region of interest" description="Disordered" evidence="1">
    <location>
        <begin position="85"/>
        <end position="121"/>
    </location>
</feature>
<dbReference type="EMBL" id="PSQE01000001">
    <property type="protein sequence ID" value="RHN79086.1"/>
    <property type="molecule type" value="Genomic_DNA"/>
</dbReference>
<dbReference type="HOGENOM" id="CLU_110016_1_0_1"/>
<gene>
    <name evidence="2" type="ORF">MTR_0206s0010</name>
    <name evidence="3" type="ORF">MtrunA17_Chr1g0173081</name>
</gene>
<evidence type="ECO:0000313" key="4">
    <source>
        <dbReference type="EnsemblPlants" id="KEH16377"/>
    </source>
</evidence>
<evidence type="ECO:0000256" key="1">
    <source>
        <dbReference type="SAM" id="MobiDB-lite"/>
    </source>
</evidence>
<proteinExistence type="predicted"/>